<dbReference type="InterPro" id="IPR020904">
    <property type="entry name" value="Sc_DH/Rdtase_CS"/>
</dbReference>
<dbReference type="CDD" id="cd05233">
    <property type="entry name" value="SDR_c"/>
    <property type="match status" value="1"/>
</dbReference>
<evidence type="ECO:0000313" key="3">
    <source>
        <dbReference type="Proteomes" id="UP000633509"/>
    </source>
</evidence>
<dbReference type="PROSITE" id="PS51257">
    <property type="entry name" value="PROKAR_LIPOPROTEIN"/>
    <property type="match status" value="1"/>
</dbReference>
<evidence type="ECO:0000313" key="2">
    <source>
        <dbReference type="EMBL" id="MBE1582224.1"/>
    </source>
</evidence>
<proteinExistence type="inferred from homology"/>
<sequence length="261" mass="27123">MTGGARVAVVTGGANGIGLACVRRLSDDGFTVVVADTDAEAGVRVTAEIPRAEFVACDVRVRQDIDRVAGTALEIGRGRLHALVNNAGQTARVRFADSDETTWRRLDVVNLHSVFSFTHACLAGLTAGRGSVVSVASVAGLVGAEDLSAYSSTKAGIIALTRSLALEHGEVIRFDAVCPGQIATRMMARVQTDDDLRTAVAAQIPAGRLGRPEEVADVVAWLLSDGAGYVNGVAIAVDGGESAGFRRLKPGVALHDHTPAR</sequence>
<dbReference type="Proteomes" id="UP000633509">
    <property type="component" value="Unassembled WGS sequence"/>
</dbReference>
<keyword evidence="3" id="KW-1185">Reference proteome</keyword>
<dbReference type="PROSITE" id="PS00061">
    <property type="entry name" value="ADH_SHORT"/>
    <property type="match status" value="1"/>
</dbReference>
<dbReference type="InterPro" id="IPR036291">
    <property type="entry name" value="NAD(P)-bd_dom_sf"/>
</dbReference>
<dbReference type="GO" id="GO:0004316">
    <property type="term" value="F:3-oxoacyl-[acyl-carrier-protein] reductase (NADPH) activity"/>
    <property type="evidence" value="ECO:0007669"/>
    <property type="project" value="UniProtKB-EC"/>
</dbReference>
<protein>
    <submittedName>
        <fullName evidence="2">3-oxoacyl-[acyl-carrier protein] reductase</fullName>
        <ecNumber evidence="2">1.1.1.100</ecNumber>
    </submittedName>
</protein>
<dbReference type="PANTHER" id="PTHR42879">
    <property type="entry name" value="3-OXOACYL-(ACYL-CARRIER-PROTEIN) REDUCTASE"/>
    <property type="match status" value="1"/>
</dbReference>
<dbReference type="EC" id="1.1.1.100" evidence="2"/>
<dbReference type="PANTHER" id="PTHR42879:SF2">
    <property type="entry name" value="3-OXOACYL-[ACYL-CARRIER-PROTEIN] REDUCTASE FABG"/>
    <property type="match status" value="1"/>
</dbReference>
<dbReference type="EMBL" id="JADBEK010000001">
    <property type="protein sequence ID" value="MBE1582224.1"/>
    <property type="molecule type" value="Genomic_DNA"/>
</dbReference>
<dbReference type="SUPFAM" id="SSF51735">
    <property type="entry name" value="NAD(P)-binding Rossmann-fold domains"/>
    <property type="match status" value="1"/>
</dbReference>
<dbReference type="Pfam" id="PF13561">
    <property type="entry name" value="adh_short_C2"/>
    <property type="match status" value="1"/>
</dbReference>
<evidence type="ECO:0000256" key="1">
    <source>
        <dbReference type="ARBA" id="ARBA00006484"/>
    </source>
</evidence>
<dbReference type="PRINTS" id="PR00081">
    <property type="entry name" value="GDHRDH"/>
</dbReference>
<dbReference type="PRINTS" id="PR00080">
    <property type="entry name" value="SDRFAMILY"/>
</dbReference>
<dbReference type="InterPro" id="IPR002347">
    <property type="entry name" value="SDR_fam"/>
</dbReference>
<comment type="similarity">
    <text evidence="1">Belongs to the short-chain dehydrogenases/reductases (SDR) family.</text>
</comment>
<accession>A0ABR9LNK5</accession>
<keyword evidence="2" id="KW-0560">Oxidoreductase</keyword>
<reference evidence="2 3" key="1">
    <citation type="submission" date="2020-10" db="EMBL/GenBank/DDBJ databases">
        <title>Sequencing the genomes of 1000 actinobacteria strains.</title>
        <authorList>
            <person name="Klenk H.-P."/>
        </authorList>
    </citation>
    <scope>NUCLEOTIDE SEQUENCE [LARGE SCALE GENOMIC DNA]</scope>
    <source>
        <strain evidence="2 3">DSM 43173</strain>
    </source>
</reference>
<gene>
    <name evidence="2" type="ORF">H4W80_000482</name>
</gene>
<dbReference type="InterPro" id="IPR050259">
    <property type="entry name" value="SDR"/>
</dbReference>
<dbReference type="RefSeq" id="WP_225963198.1">
    <property type="nucleotide sequence ID" value="NZ_JADBEK010000001.1"/>
</dbReference>
<organism evidence="2 3">
    <name type="scientific">Nonomuraea angiospora</name>
    <dbReference type="NCBI Taxonomy" id="46172"/>
    <lineage>
        <taxon>Bacteria</taxon>
        <taxon>Bacillati</taxon>
        <taxon>Actinomycetota</taxon>
        <taxon>Actinomycetes</taxon>
        <taxon>Streptosporangiales</taxon>
        <taxon>Streptosporangiaceae</taxon>
        <taxon>Nonomuraea</taxon>
    </lineage>
</organism>
<comment type="caution">
    <text evidence="2">The sequence shown here is derived from an EMBL/GenBank/DDBJ whole genome shotgun (WGS) entry which is preliminary data.</text>
</comment>
<name>A0ABR9LNK5_9ACTN</name>
<dbReference type="Gene3D" id="3.40.50.720">
    <property type="entry name" value="NAD(P)-binding Rossmann-like Domain"/>
    <property type="match status" value="1"/>
</dbReference>